<sequence length="377" mass="42745">MESETNPNAANGDMISALLAPILHHILSFLSIEQVWHSHPGVECNGSLSMSPENTLKCLVKTLLNHYGDDFSLEKFTFIVQLSDDVKFVSSIYRCLRYAVETNVKELKLGFCCPHSNYPDSYYNLPQLVFYAKSMSLLGLDSCKLESPRGNVTLSCLRELRPRHVCADDQVIKDLISGCPLIEFISIISCRGLKHLELPNLGKLKEFKVYDEYGLEQVYIQGMNAHSVHIIGLHMLPHISVVPCKNLKKLKLCQEIVDCMKLRSIKISSFCLKSFLFIGYDTLDELKLCTPNLSIFKYHGDLISFSSTALALSEIALVFNPDNINNQWFHVSFYIHSEYLNFSLAKLVDGLLWIAHHAGTLLMMCIQNDCDYELSFK</sequence>
<evidence type="ECO:0000259" key="1">
    <source>
        <dbReference type="Pfam" id="PF23622"/>
    </source>
</evidence>
<protein>
    <recommendedName>
        <fullName evidence="1">At1g61320/AtMIF1 LRR domain-containing protein</fullName>
    </recommendedName>
</protein>
<gene>
    <name evidence="2" type="ORF">CISIN_1g042962mg</name>
</gene>
<dbReference type="AlphaFoldDB" id="A0A067DFF0"/>
<evidence type="ECO:0000313" key="3">
    <source>
        <dbReference type="Proteomes" id="UP000027120"/>
    </source>
</evidence>
<dbReference type="PANTHER" id="PTHR34145">
    <property type="entry name" value="OS02G0105600 PROTEIN"/>
    <property type="match status" value="1"/>
</dbReference>
<feature type="non-terminal residue" evidence="2">
    <location>
        <position position="377"/>
    </location>
</feature>
<dbReference type="SUPFAM" id="SSF52047">
    <property type="entry name" value="RNI-like"/>
    <property type="match status" value="1"/>
</dbReference>
<keyword evidence="3" id="KW-1185">Reference proteome</keyword>
<dbReference type="InterPro" id="IPR053772">
    <property type="entry name" value="At1g61320/At1g61330-like"/>
</dbReference>
<dbReference type="Proteomes" id="UP000027120">
    <property type="component" value="Unassembled WGS sequence"/>
</dbReference>
<organism evidence="2 3">
    <name type="scientific">Citrus sinensis</name>
    <name type="common">Sweet orange</name>
    <name type="synonym">Citrus aurantium var. sinensis</name>
    <dbReference type="NCBI Taxonomy" id="2711"/>
    <lineage>
        <taxon>Eukaryota</taxon>
        <taxon>Viridiplantae</taxon>
        <taxon>Streptophyta</taxon>
        <taxon>Embryophyta</taxon>
        <taxon>Tracheophyta</taxon>
        <taxon>Spermatophyta</taxon>
        <taxon>Magnoliopsida</taxon>
        <taxon>eudicotyledons</taxon>
        <taxon>Gunneridae</taxon>
        <taxon>Pentapetalae</taxon>
        <taxon>rosids</taxon>
        <taxon>malvids</taxon>
        <taxon>Sapindales</taxon>
        <taxon>Rutaceae</taxon>
        <taxon>Aurantioideae</taxon>
        <taxon>Citrus</taxon>
    </lineage>
</organism>
<dbReference type="PANTHER" id="PTHR34145:SF28">
    <property type="entry name" value="F-BOX DOMAIN-CONTAINING PROTEIN"/>
    <property type="match status" value="1"/>
</dbReference>
<dbReference type="Pfam" id="PF23622">
    <property type="entry name" value="LRR_At1g61320_AtMIF1"/>
    <property type="match status" value="1"/>
</dbReference>
<proteinExistence type="predicted"/>
<accession>A0A067DFF0</accession>
<evidence type="ECO:0000313" key="2">
    <source>
        <dbReference type="EMBL" id="KDO40275.1"/>
    </source>
</evidence>
<dbReference type="InterPro" id="IPR055357">
    <property type="entry name" value="LRR_At1g61320_AtMIF1"/>
</dbReference>
<name>A0A067DFF0_CITSI</name>
<dbReference type="EMBL" id="KK786035">
    <property type="protein sequence ID" value="KDO40275.1"/>
    <property type="molecule type" value="Genomic_DNA"/>
</dbReference>
<reference evidence="2 3" key="1">
    <citation type="submission" date="2014-04" db="EMBL/GenBank/DDBJ databases">
        <authorList>
            <consortium name="International Citrus Genome Consortium"/>
            <person name="Gmitter F."/>
            <person name="Chen C."/>
            <person name="Farmerie W."/>
            <person name="Harkins T."/>
            <person name="Desany B."/>
            <person name="Mohiuddin M."/>
            <person name="Kodira C."/>
            <person name="Borodovsky M."/>
            <person name="Lomsadze A."/>
            <person name="Burns P."/>
            <person name="Jenkins J."/>
            <person name="Prochnik S."/>
            <person name="Shu S."/>
            <person name="Chapman J."/>
            <person name="Pitluck S."/>
            <person name="Schmutz J."/>
            <person name="Rokhsar D."/>
        </authorList>
    </citation>
    <scope>NUCLEOTIDE SEQUENCE</scope>
</reference>
<feature type="domain" description="At1g61320/AtMIF1 LRR" evidence="1">
    <location>
        <begin position="63"/>
        <end position="254"/>
    </location>
</feature>